<dbReference type="InterPro" id="IPR000623">
    <property type="entry name" value="Shikimate_kinase/TSH1"/>
</dbReference>
<keyword evidence="11" id="KW-0963">Cytoplasm</keyword>
<gene>
    <name evidence="11 12" type="primary">aroK</name>
    <name evidence="12" type="ORF">NtB2_00040</name>
</gene>
<comment type="caution">
    <text evidence="12">The sequence shown here is derived from an EMBL/GenBank/DDBJ whole genome shotgun (WGS) entry which is preliminary data.</text>
</comment>
<evidence type="ECO:0000256" key="8">
    <source>
        <dbReference type="ARBA" id="ARBA00022840"/>
    </source>
</evidence>
<comment type="subunit">
    <text evidence="11">Monomer.</text>
</comment>
<comment type="subcellular location">
    <subcellularLocation>
        <location evidence="11">Cytoplasm</location>
    </subcellularLocation>
</comment>
<evidence type="ECO:0000256" key="3">
    <source>
        <dbReference type="ARBA" id="ARBA00012154"/>
    </source>
</evidence>
<feature type="binding site" evidence="11">
    <location>
        <position position="52"/>
    </location>
    <ligand>
        <name>substrate</name>
    </ligand>
</feature>
<dbReference type="GO" id="GO:0005829">
    <property type="term" value="C:cytosol"/>
    <property type="evidence" value="ECO:0007669"/>
    <property type="project" value="TreeGrafter"/>
</dbReference>
<dbReference type="OrthoDB" id="9800332at2"/>
<dbReference type="GO" id="GO:0009073">
    <property type="term" value="P:aromatic amino acid family biosynthetic process"/>
    <property type="evidence" value="ECO:0007669"/>
    <property type="project" value="UniProtKB-KW"/>
</dbReference>
<evidence type="ECO:0000256" key="6">
    <source>
        <dbReference type="ARBA" id="ARBA00022741"/>
    </source>
</evidence>
<dbReference type="PANTHER" id="PTHR21087:SF16">
    <property type="entry name" value="SHIKIMATE KINASE 1, CHLOROPLASTIC"/>
    <property type="match status" value="1"/>
</dbReference>
<keyword evidence="9 11" id="KW-0057">Aromatic amino acid biosynthesis</keyword>
<reference evidence="12 13" key="1">
    <citation type="journal article" date="2018" name="Genome Announc.">
        <title>Draft Genome Sequence of Lactococcus sp. Strain NtB2 (JCM 32569), Isolated from the Gut of the Higher Termite Nasutitermes takasagoensis.</title>
        <authorList>
            <person name="Noda S."/>
            <person name="Aihara C."/>
            <person name="Yuki M."/>
            <person name="Ohkuma M."/>
        </authorList>
    </citation>
    <scope>NUCLEOTIDE SEQUENCE [LARGE SCALE GENOMIC DNA]</scope>
    <source>
        <strain evidence="12 13">NtB2</strain>
    </source>
</reference>
<evidence type="ECO:0000256" key="1">
    <source>
        <dbReference type="ARBA" id="ARBA00004842"/>
    </source>
</evidence>
<dbReference type="InterPro" id="IPR031322">
    <property type="entry name" value="Shikimate/glucono_kinase"/>
</dbReference>
<evidence type="ECO:0000256" key="11">
    <source>
        <dbReference type="HAMAP-Rule" id="MF_00109"/>
    </source>
</evidence>
<evidence type="ECO:0000256" key="9">
    <source>
        <dbReference type="ARBA" id="ARBA00023141"/>
    </source>
</evidence>
<dbReference type="GO" id="GO:0009423">
    <property type="term" value="P:chorismate biosynthetic process"/>
    <property type="evidence" value="ECO:0007669"/>
    <property type="project" value="UniProtKB-UniRule"/>
</dbReference>
<dbReference type="RefSeq" id="WP_109244937.1">
    <property type="nucleotide sequence ID" value="NZ_BFFO01000001.1"/>
</dbReference>
<dbReference type="EMBL" id="BFFO01000001">
    <property type="protein sequence ID" value="GBG95938.1"/>
    <property type="molecule type" value="Genomic_DNA"/>
</dbReference>
<evidence type="ECO:0000313" key="12">
    <source>
        <dbReference type="EMBL" id="GBG95938.1"/>
    </source>
</evidence>
<comment type="catalytic activity">
    <reaction evidence="10 11">
        <text>shikimate + ATP = 3-phosphoshikimate + ADP + H(+)</text>
        <dbReference type="Rhea" id="RHEA:13121"/>
        <dbReference type="ChEBI" id="CHEBI:15378"/>
        <dbReference type="ChEBI" id="CHEBI:30616"/>
        <dbReference type="ChEBI" id="CHEBI:36208"/>
        <dbReference type="ChEBI" id="CHEBI:145989"/>
        <dbReference type="ChEBI" id="CHEBI:456216"/>
        <dbReference type="EC" id="2.7.1.71"/>
    </reaction>
</comment>
<dbReference type="CDD" id="cd00464">
    <property type="entry name" value="SK"/>
    <property type="match status" value="1"/>
</dbReference>
<dbReference type="InterPro" id="IPR023000">
    <property type="entry name" value="Shikimate_kinase_CS"/>
</dbReference>
<dbReference type="InterPro" id="IPR027417">
    <property type="entry name" value="P-loop_NTPase"/>
</dbReference>
<keyword evidence="13" id="KW-1185">Reference proteome</keyword>
<proteinExistence type="inferred from homology"/>
<dbReference type="Pfam" id="PF01202">
    <property type="entry name" value="SKI"/>
    <property type="match status" value="1"/>
</dbReference>
<comment type="cofactor">
    <cofactor evidence="11">
        <name>Mg(2+)</name>
        <dbReference type="ChEBI" id="CHEBI:18420"/>
    </cofactor>
    <text evidence="11">Binds 1 Mg(2+) ion per subunit.</text>
</comment>
<dbReference type="HAMAP" id="MF_00109">
    <property type="entry name" value="Shikimate_kinase"/>
    <property type="match status" value="1"/>
</dbReference>
<evidence type="ECO:0000256" key="4">
    <source>
        <dbReference type="ARBA" id="ARBA00022605"/>
    </source>
</evidence>
<organism evidence="12 13">
    <name type="scientific">Lactococcus termiticola</name>
    <dbReference type="NCBI Taxonomy" id="2169526"/>
    <lineage>
        <taxon>Bacteria</taxon>
        <taxon>Bacillati</taxon>
        <taxon>Bacillota</taxon>
        <taxon>Bacilli</taxon>
        <taxon>Lactobacillales</taxon>
        <taxon>Streptococcaceae</taxon>
        <taxon>Lactococcus</taxon>
    </lineage>
</organism>
<name>A0A2R5HI60_9LACT</name>
<keyword evidence="11" id="KW-0460">Magnesium</keyword>
<protein>
    <recommendedName>
        <fullName evidence="3 11">Shikimate kinase</fullName>
        <shortName evidence="11">SK</shortName>
        <ecNumber evidence="3 11">2.7.1.71</ecNumber>
    </recommendedName>
</protein>
<dbReference type="EC" id="2.7.1.71" evidence="3 11"/>
<keyword evidence="7 11" id="KW-0418">Kinase</keyword>
<dbReference type="PROSITE" id="PS01128">
    <property type="entry name" value="SHIKIMATE_KINASE"/>
    <property type="match status" value="1"/>
</dbReference>
<feature type="binding site" evidence="11">
    <location>
        <position position="128"/>
    </location>
    <ligand>
        <name>substrate</name>
    </ligand>
</feature>
<keyword evidence="4 11" id="KW-0028">Amino-acid biosynthesis</keyword>
<comment type="similarity">
    <text evidence="2 11">Belongs to the shikimate kinase family.</text>
</comment>
<dbReference type="PANTHER" id="PTHR21087">
    <property type="entry name" value="SHIKIMATE KINASE"/>
    <property type="match status" value="1"/>
</dbReference>
<dbReference type="UniPathway" id="UPA00053">
    <property type="reaction ID" value="UER00088"/>
</dbReference>
<dbReference type="Proteomes" id="UP000245021">
    <property type="component" value="Unassembled WGS sequence"/>
</dbReference>
<dbReference type="Gene3D" id="3.40.50.300">
    <property type="entry name" value="P-loop containing nucleotide triphosphate hydrolases"/>
    <property type="match status" value="1"/>
</dbReference>
<feature type="binding site" evidence="11">
    <location>
        <begin position="10"/>
        <end position="15"/>
    </location>
    <ligand>
        <name>ATP</name>
        <dbReference type="ChEBI" id="CHEBI:30616"/>
    </ligand>
</feature>
<evidence type="ECO:0000256" key="5">
    <source>
        <dbReference type="ARBA" id="ARBA00022679"/>
    </source>
</evidence>
<keyword evidence="11" id="KW-0479">Metal-binding</keyword>
<accession>A0A2R5HI60</accession>
<evidence type="ECO:0000256" key="10">
    <source>
        <dbReference type="ARBA" id="ARBA00048567"/>
    </source>
</evidence>
<dbReference type="GO" id="GO:0008652">
    <property type="term" value="P:amino acid biosynthetic process"/>
    <property type="evidence" value="ECO:0007669"/>
    <property type="project" value="UniProtKB-KW"/>
</dbReference>
<sequence length="160" mass="18219">MPVILIGFMGVGKTSLAYRLDPNYIDLDRAIERKIKRPIAQFFERFGEAEFRKIEHELLASYAEHKGLIATGGGIVEYAPNLPILEKNPQTIYLKSDFEDLYERIKDDPSRPLTLQGKVGLKELFERRAKLYEAVASQTIDVSQKTPDESLQALREVLGH</sequence>
<comment type="pathway">
    <text evidence="1 11">Metabolic intermediate biosynthesis; chorismate biosynthesis; chorismate from D-erythrose 4-phosphate and phosphoenolpyruvate: step 5/7.</text>
</comment>
<dbReference type="PRINTS" id="PR01100">
    <property type="entry name" value="SHIKIMTKNASE"/>
</dbReference>
<dbReference type="AlphaFoldDB" id="A0A2R5HI60"/>
<dbReference type="GO" id="GO:0005524">
    <property type="term" value="F:ATP binding"/>
    <property type="evidence" value="ECO:0007669"/>
    <property type="project" value="UniProtKB-UniRule"/>
</dbReference>
<evidence type="ECO:0000256" key="2">
    <source>
        <dbReference type="ARBA" id="ARBA00006997"/>
    </source>
</evidence>
<feature type="binding site" evidence="11">
    <location>
        <position position="111"/>
    </location>
    <ligand>
        <name>ATP</name>
        <dbReference type="ChEBI" id="CHEBI:30616"/>
    </ligand>
</feature>
<feature type="binding site" evidence="11">
    <location>
        <position position="14"/>
    </location>
    <ligand>
        <name>Mg(2+)</name>
        <dbReference type="ChEBI" id="CHEBI:18420"/>
    </ligand>
</feature>
<keyword evidence="8 11" id="KW-0067">ATP-binding</keyword>
<feature type="binding site" evidence="11">
    <location>
        <position position="28"/>
    </location>
    <ligand>
        <name>substrate</name>
    </ligand>
</feature>
<comment type="function">
    <text evidence="11">Catalyzes the specific phosphorylation of the 3-hydroxyl group of shikimic acid using ATP as a cosubstrate.</text>
</comment>
<keyword evidence="5 11" id="KW-0808">Transferase</keyword>
<feature type="binding site" evidence="11">
    <location>
        <position position="73"/>
    </location>
    <ligand>
        <name>substrate</name>
    </ligand>
</feature>
<evidence type="ECO:0000256" key="7">
    <source>
        <dbReference type="ARBA" id="ARBA00022777"/>
    </source>
</evidence>
<dbReference type="GO" id="GO:0000287">
    <property type="term" value="F:magnesium ion binding"/>
    <property type="evidence" value="ECO:0007669"/>
    <property type="project" value="UniProtKB-UniRule"/>
</dbReference>
<dbReference type="SUPFAM" id="SSF52540">
    <property type="entry name" value="P-loop containing nucleoside triphosphate hydrolases"/>
    <property type="match status" value="1"/>
</dbReference>
<dbReference type="GO" id="GO:0004765">
    <property type="term" value="F:shikimate kinase activity"/>
    <property type="evidence" value="ECO:0007669"/>
    <property type="project" value="UniProtKB-UniRule"/>
</dbReference>
<keyword evidence="6 11" id="KW-0547">Nucleotide-binding</keyword>
<comment type="caution">
    <text evidence="11">Lacks conserved residue(s) required for the propagation of feature annotation.</text>
</comment>
<evidence type="ECO:0000313" key="13">
    <source>
        <dbReference type="Proteomes" id="UP000245021"/>
    </source>
</evidence>